<keyword evidence="1" id="KW-0472">Membrane</keyword>
<reference evidence="4" key="1">
    <citation type="submission" date="2017-02" db="UniProtKB">
        <authorList>
            <consortium name="WormBaseParasite"/>
        </authorList>
    </citation>
    <scope>IDENTIFICATION</scope>
</reference>
<dbReference type="InterPro" id="IPR019425">
    <property type="entry name" value="7TM_GPCR_serpentine_rcpt_Srt"/>
</dbReference>
<dbReference type="Proteomes" id="UP000267027">
    <property type="component" value="Unassembled WGS sequence"/>
</dbReference>
<dbReference type="WBParaSite" id="ACOC_0000379101-mRNA-1">
    <property type="protein sequence ID" value="ACOC_0000379101-mRNA-1"/>
    <property type="gene ID" value="ACOC_0000379101"/>
</dbReference>
<proteinExistence type="predicted"/>
<protein>
    <submittedName>
        <fullName evidence="4">G_PROTEIN_RECEP_F1_2 domain-containing protein</fullName>
    </submittedName>
</protein>
<evidence type="ECO:0000256" key="1">
    <source>
        <dbReference type="SAM" id="Phobius"/>
    </source>
</evidence>
<feature type="transmembrane region" description="Helical" evidence="1">
    <location>
        <begin position="115"/>
        <end position="136"/>
    </location>
</feature>
<dbReference type="EMBL" id="UYYA01001421">
    <property type="protein sequence ID" value="VDM55377.1"/>
    <property type="molecule type" value="Genomic_DNA"/>
</dbReference>
<dbReference type="AlphaFoldDB" id="A0A0R3PHG4"/>
<evidence type="ECO:0000313" key="4">
    <source>
        <dbReference type="WBParaSite" id="ACOC_0000379101-mRNA-1"/>
    </source>
</evidence>
<dbReference type="OrthoDB" id="5875846at2759"/>
<dbReference type="STRING" id="334426.A0A0R3PHG4"/>
<gene>
    <name evidence="2" type="ORF">ACOC_LOCUS3792</name>
</gene>
<dbReference type="PANTHER" id="PTHR23021:SF11">
    <property type="entry name" value="SERPENTINE RECEPTOR, CLASS T"/>
    <property type="match status" value="1"/>
</dbReference>
<dbReference type="Pfam" id="PF10321">
    <property type="entry name" value="7TM_GPCR_Srt"/>
    <property type="match status" value="2"/>
</dbReference>
<keyword evidence="3" id="KW-1185">Reference proteome</keyword>
<evidence type="ECO:0000313" key="3">
    <source>
        <dbReference type="Proteomes" id="UP000267027"/>
    </source>
</evidence>
<dbReference type="OMA" id="WIIGANY"/>
<keyword evidence="1" id="KW-1133">Transmembrane helix</keyword>
<organism evidence="4">
    <name type="scientific">Angiostrongylus costaricensis</name>
    <name type="common">Nematode worm</name>
    <dbReference type="NCBI Taxonomy" id="334426"/>
    <lineage>
        <taxon>Eukaryota</taxon>
        <taxon>Metazoa</taxon>
        <taxon>Ecdysozoa</taxon>
        <taxon>Nematoda</taxon>
        <taxon>Chromadorea</taxon>
        <taxon>Rhabditida</taxon>
        <taxon>Rhabditina</taxon>
        <taxon>Rhabditomorpha</taxon>
        <taxon>Strongyloidea</taxon>
        <taxon>Metastrongylidae</taxon>
        <taxon>Angiostrongylus</taxon>
    </lineage>
</organism>
<name>A0A0R3PHG4_ANGCS</name>
<accession>A0A0R3PHG4</accession>
<reference evidence="2 3" key="2">
    <citation type="submission" date="2018-11" db="EMBL/GenBank/DDBJ databases">
        <authorList>
            <consortium name="Pathogen Informatics"/>
        </authorList>
    </citation>
    <scope>NUCLEOTIDE SEQUENCE [LARGE SCALE GENOMIC DNA]</scope>
    <source>
        <strain evidence="2 3">Costa Rica</strain>
    </source>
</reference>
<evidence type="ECO:0000313" key="2">
    <source>
        <dbReference type="EMBL" id="VDM55377.1"/>
    </source>
</evidence>
<keyword evidence="1" id="KW-0812">Transmembrane</keyword>
<dbReference type="PANTHER" id="PTHR23021">
    <property type="entry name" value="SERPENTINE RECEPTOR, CLASS T"/>
    <property type="match status" value="1"/>
</dbReference>
<feature type="transmembrane region" description="Helical" evidence="1">
    <location>
        <begin position="27"/>
        <end position="51"/>
    </location>
</feature>
<feature type="transmembrane region" description="Helical" evidence="1">
    <location>
        <begin position="72"/>
        <end position="95"/>
    </location>
</feature>
<sequence length="166" mass="18863">MAALTVNSLLTGYLWIIGANYCYSPKLVFIAGSMGLGLWCCACMNCLLLAINRFLDVSNKQFKQTLFGKKRTYLVLLLPFIYCLYFILYTPPVLFNSDHMAWFFTTFAPQSNIENFFIQSSLICLVNLVASVIYVYMQFFYTPPSFVVVGHMGWQLGHGNTVSCAY</sequence>